<evidence type="ECO:0000256" key="1">
    <source>
        <dbReference type="PROSITE-ProRule" id="PRU00042"/>
    </source>
</evidence>
<dbReference type="Gene3D" id="3.30.160.60">
    <property type="entry name" value="Classic Zinc Finger"/>
    <property type="match status" value="1"/>
</dbReference>
<dbReference type="PROSITE" id="PS00028">
    <property type="entry name" value="ZINC_FINGER_C2H2_1"/>
    <property type="match status" value="1"/>
</dbReference>
<feature type="compositionally biased region" description="Basic and acidic residues" evidence="2">
    <location>
        <begin position="267"/>
        <end position="278"/>
    </location>
</feature>
<sequence>MSPSPLCGSLPYLEGLSNFDSLGSQYAQQCFQQTLLFDSNLSSYWEDDSPAIDTFSPLSDVSTLRSPDSSVTDVESPGSSVISLKSSPEGGLFYGVAANSSPQSISSPPLGTPLEEFNSDFLFHHLVPSSHQESYLEEAVNAALKSFPSENIALSQSPSLQLPIVASIELPESSTISSFTGPHRSELQINWMDDLEDEGFSPSLPLCPPPPTPHHAHWPRPSSPIVALLGKSASSASSSHSAPAHEPVIAGPSKRKRSVPPLNGEEDAFRDIISDYPRKAKKNVSYREQDLEGVESPDEYNEESSDSDAEIIPKKKKRCVRSQARESRQSVVAPPKPSKGKRRISRPSGAKQSNGRNTSDVLSNRIPDGSSHSSKAGGLPKQRTKSSPSNDDERHFCNRGRCVNKEFTRKHDLVRHKESVHDNNGNRFVCDTCKHSLSRRDALQRHIRTHSPEKAIPKPRTPRKKAPT</sequence>
<feature type="compositionally biased region" description="Low complexity" evidence="2">
    <location>
        <begin position="232"/>
        <end position="245"/>
    </location>
</feature>
<comment type="caution">
    <text evidence="4">The sequence shown here is derived from an EMBL/GenBank/DDBJ whole genome shotgun (WGS) entry which is preliminary data.</text>
</comment>
<dbReference type="GO" id="GO:0008270">
    <property type="term" value="F:zinc ion binding"/>
    <property type="evidence" value="ECO:0007669"/>
    <property type="project" value="UniProtKB-KW"/>
</dbReference>
<accession>A0A9P5UB02</accession>
<reference evidence="4" key="1">
    <citation type="submission" date="2020-11" db="EMBL/GenBank/DDBJ databases">
        <authorList>
            <consortium name="DOE Joint Genome Institute"/>
            <person name="Ahrendt S."/>
            <person name="Riley R."/>
            <person name="Andreopoulos W."/>
            <person name="Labutti K."/>
            <person name="Pangilinan J."/>
            <person name="Ruiz-Duenas F.J."/>
            <person name="Barrasa J.M."/>
            <person name="Sanchez-Garcia M."/>
            <person name="Camarero S."/>
            <person name="Miyauchi S."/>
            <person name="Serrano A."/>
            <person name="Linde D."/>
            <person name="Babiker R."/>
            <person name="Drula E."/>
            <person name="Ayuso-Fernandez I."/>
            <person name="Pacheco R."/>
            <person name="Padilla G."/>
            <person name="Ferreira P."/>
            <person name="Barriuso J."/>
            <person name="Kellner H."/>
            <person name="Castanera R."/>
            <person name="Alfaro M."/>
            <person name="Ramirez L."/>
            <person name="Pisabarro A.G."/>
            <person name="Kuo A."/>
            <person name="Tritt A."/>
            <person name="Lipzen A."/>
            <person name="He G."/>
            <person name="Yan M."/>
            <person name="Ng V."/>
            <person name="Cullen D."/>
            <person name="Martin F."/>
            <person name="Rosso M.-N."/>
            <person name="Henrissat B."/>
            <person name="Hibbett D."/>
            <person name="Martinez A.T."/>
            <person name="Grigoriev I.V."/>
        </authorList>
    </citation>
    <scope>NUCLEOTIDE SEQUENCE</scope>
    <source>
        <strain evidence="4">AH 40177</strain>
    </source>
</reference>
<feature type="region of interest" description="Disordered" evidence="2">
    <location>
        <begin position="446"/>
        <end position="468"/>
    </location>
</feature>
<dbReference type="SMART" id="SM00355">
    <property type="entry name" value="ZnF_C2H2"/>
    <property type="match status" value="2"/>
</dbReference>
<dbReference type="InterPro" id="IPR013087">
    <property type="entry name" value="Znf_C2H2_type"/>
</dbReference>
<evidence type="ECO:0000313" key="5">
    <source>
        <dbReference type="Proteomes" id="UP000772434"/>
    </source>
</evidence>
<feature type="region of interest" description="Disordered" evidence="2">
    <location>
        <begin position="230"/>
        <end position="397"/>
    </location>
</feature>
<dbReference type="OrthoDB" id="8922241at2759"/>
<keyword evidence="5" id="KW-1185">Reference proteome</keyword>
<dbReference type="Proteomes" id="UP000772434">
    <property type="component" value="Unassembled WGS sequence"/>
</dbReference>
<dbReference type="AlphaFoldDB" id="A0A9P5UB02"/>
<evidence type="ECO:0000256" key="2">
    <source>
        <dbReference type="SAM" id="MobiDB-lite"/>
    </source>
</evidence>
<dbReference type="InterPro" id="IPR036236">
    <property type="entry name" value="Znf_C2H2_sf"/>
</dbReference>
<proteinExistence type="predicted"/>
<dbReference type="SUPFAM" id="SSF57667">
    <property type="entry name" value="beta-beta-alpha zinc fingers"/>
    <property type="match status" value="1"/>
</dbReference>
<evidence type="ECO:0000313" key="4">
    <source>
        <dbReference type="EMBL" id="KAF9073575.1"/>
    </source>
</evidence>
<keyword evidence="1" id="KW-0862">Zinc</keyword>
<dbReference type="EMBL" id="JADNRY010000017">
    <property type="protein sequence ID" value="KAF9073575.1"/>
    <property type="molecule type" value="Genomic_DNA"/>
</dbReference>
<gene>
    <name evidence="4" type="ORF">BDP27DRAFT_1417054</name>
</gene>
<evidence type="ECO:0000259" key="3">
    <source>
        <dbReference type="PROSITE" id="PS50157"/>
    </source>
</evidence>
<keyword evidence="1" id="KW-0863">Zinc-finger</keyword>
<feature type="domain" description="C2H2-type" evidence="3">
    <location>
        <begin position="428"/>
        <end position="455"/>
    </location>
</feature>
<feature type="compositionally biased region" description="Acidic residues" evidence="2">
    <location>
        <begin position="291"/>
        <end position="309"/>
    </location>
</feature>
<dbReference type="PROSITE" id="PS50157">
    <property type="entry name" value="ZINC_FINGER_C2H2_2"/>
    <property type="match status" value="1"/>
</dbReference>
<protein>
    <recommendedName>
        <fullName evidence="3">C2H2-type domain-containing protein</fullName>
    </recommendedName>
</protein>
<keyword evidence="1" id="KW-0479">Metal-binding</keyword>
<feature type="region of interest" description="Disordered" evidence="2">
    <location>
        <begin position="201"/>
        <end position="220"/>
    </location>
</feature>
<name>A0A9P5UB02_9AGAR</name>
<feature type="compositionally biased region" description="Basic and acidic residues" evidence="2">
    <location>
        <begin position="446"/>
        <end position="456"/>
    </location>
</feature>
<organism evidence="4 5">
    <name type="scientific">Rhodocollybia butyracea</name>
    <dbReference type="NCBI Taxonomy" id="206335"/>
    <lineage>
        <taxon>Eukaryota</taxon>
        <taxon>Fungi</taxon>
        <taxon>Dikarya</taxon>
        <taxon>Basidiomycota</taxon>
        <taxon>Agaricomycotina</taxon>
        <taxon>Agaricomycetes</taxon>
        <taxon>Agaricomycetidae</taxon>
        <taxon>Agaricales</taxon>
        <taxon>Marasmiineae</taxon>
        <taxon>Omphalotaceae</taxon>
        <taxon>Rhodocollybia</taxon>
    </lineage>
</organism>
<feature type="compositionally biased region" description="Polar residues" evidence="2">
    <location>
        <begin position="350"/>
        <end position="362"/>
    </location>
</feature>